<dbReference type="SUPFAM" id="SSF52266">
    <property type="entry name" value="SGNH hydrolase"/>
    <property type="match status" value="1"/>
</dbReference>
<reference evidence="3" key="1">
    <citation type="submission" date="2025-08" db="UniProtKB">
        <authorList>
            <consortium name="RefSeq"/>
        </authorList>
    </citation>
    <scope>IDENTIFICATION</scope>
    <source>
        <strain evidence="3">J_2021</strain>
        <tissue evidence="3">Erythrocytes</tissue>
    </source>
</reference>
<protein>
    <submittedName>
        <fullName evidence="3">Uncharacterized protein LOC121396010 isoform X1</fullName>
    </submittedName>
</protein>
<dbReference type="CDD" id="cd00229">
    <property type="entry name" value="SGNH_hydrolase"/>
    <property type="match status" value="1"/>
</dbReference>
<dbReference type="Proteomes" id="UP000186698">
    <property type="component" value="Chromosome 1L"/>
</dbReference>
<keyword evidence="2" id="KW-1185">Reference proteome</keyword>
<proteinExistence type="predicted"/>
<dbReference type="AlphaFoldDB" id="A0A8J1LAN1"/>
<feature type="compositionally biased region" description="Polar residues" evidence="1">
    <location>
        <begin position="37"/>
        <end position="46"/>
    </location>
</feature>
<organism evidence="2 3">
    <name type="scientific">Xenopus laevis</name>
    <name type="common">African clawed frog</name>
    <dbReference type="NCBI Taxonomy" id="8355"/>
    <lineage>
        <taxon>Eukaryota</taxon>
        <taxon>Metazoa</taxon>
        <taxon>Chordata</taxon>
        <taxon>Craniata</taxon>
        <taxon>Vertebrata</taxon>
        <taxon>Euteleostomi</taxon>
        <taxon>Amphibia</taxon>
        <taxon>Batrachia</taxon>
        <taxon>Anura</taxon>
        <taxon>Pipoidea</taxon>
        <taxon>Pipidae</taxon>
        <taxon>Xenopodinae</taxon>
        <taxon>Xenopus</taxon>
        <taxon>Xenopus</taxon>
    </lineage>
</organism>
<accession>A0A8J1LAN1</accession>
<gene>
    <name evidence="3" type="primary">LOC121396010</name>
</gene>
<feature type="region of interest" description="Disordered" evidence="1">
    <location>
        <begin position="1"/>
        <end position="72"/>
    </location>
</feature>
<dbReference type="RefSeq" id="XP_041426541.1">
    <property type="nucleotide sequence ID" value="XM_041570607.1"/>
</dbReference>
<dbReference type="OrthoDB" id="306304at2759"/>
<evidence type="ECO:0000313" key="2">
    <source>
        <dbReference type="Proteomes" id="UP000186698"/>
    </source>
</evidence>
<dbReference type="InterPro" id="IPR036514">
    <property type="entry name" value="SGNH_hydro_sf"/>
</dbReference>
<name>A0A8J1LAN1_XENLA</name>
<dbReference type="KEGG" id="xla:121396010"/>
<dbReference type="GeneID" id="121396010"/>
<feature type="compositionally biased region" description="Polar residues" evidence="1">
    <location>
        <begin position="1"/>
        <end position="10"/>
    </location>
</feature>
<evidence type="ECO:0000313" key="3">
    <source>
        <dbReference type="RefSeq" id="XP_041426541.1"/>
    </source>
</evidence>
<dbReference type="Gene3D" id="3.40.50.1110">
    <property type="entry name" value="SGNH hydrolase"/>
    <property type="match status" value="1"/>
</dbReference>
<evidence type="ECO:0000256" key="1">
    <source>
        <dbReference type="SAM" id="MobiDB-lite"/>
    </source>
</evidence>
<feature type="compositionally biased region" description="Acidic residues" evidence="1">
    <location>
        <begin position="50"/>
        <end position="61"/>
    </location>
</feature>
<sequence>MSAPGSSNRQAVGLAPTDRERIMSWIQTARPEELSRMMQQTGIASHTNEDGEEAATPDSEDAPSPLGRPTVKRKLALKCSTQRYAAKTKKAAIKTVNSRNAWPAMSPPMASTSQAVQGEFFQPTESSGMFNKTLPVMSSPPLFSFQQAPSDTGSVSREQPGPSIQQAGDIQKIWILGHSYVHWAELRAQIRKGAANLYLSDKKYKVIWNGIRGMRWEKLFQTLTVMLKTWGYPKVIVIHLGGNVIGFIKTIQLIKSIKQDLCQISLFMPDVYLIWSEIVPRLCWQSQLLKPLEKCRRKINHSIAKFAGKLNITVYRHHELENGFEGLFREDKVHLSEIGLDIFNVGLQNAVEKALFCGGGPSPS</sequence>